<dbReference type="Proteomes" id="UP001064489">
    <property type="component" value="Chromosome 6"/>
</dbReference>
<organism evidence="2 3">
    <name type="scientific">Acer negundo</name>
    <name type="common">Box elder</name>
    <dbReference type="NCBI Taxonomy" id="4023"/>
    <lineage>
        <taxon>Eukaryota</taxon>
        <taxon>Viridiplantae</taxon>
        <taxon>Streptophyta</taxon>
        <taxon>Embryophyta</taxon>
        <taxon>Tracheophyta</taxon>
        <taxon>Spermatophyta</taxon>
        <taxon>Magnoliopsida</taxon>
        <taxon>eudicotyledons</taxon>
        <taxon>Gunneridae</taxon>
        <taxon>Pentapetalae</taxon>
        <taxon>rosids</taxon>
        <taxon>malvids</taxon>
        <taxon>Sapindales</taxon>
        <taxon>Sapindaceae</taxon>
        <taxon>Hippocastanoideae</taxon>
        <taxon>Acereae</taxon>
        <taxon>Acer</taxon>
    </lineage>
</organism>
<reference evidence="2" key="2">
    <citation type="submission" date="2023-02" db="EMBL/GenBank/DDBJ databases">
        <authorList>
            <person name="Swenson N.G."/>
            <person name="Wegrzyn J.L."/>
            <person name="Mcevoy S.L."/>
        </authorList>
    </citation>
    <scope>NUCLEOTIDE SEQUENCE</scope>
    <source>
        <strain evidence="2">91603</strain>
        <tissue evidence="2">Leaf</tissue>
    </source>
</reference>
<feature type="compositionally biased region" description="Polar residues" evidence="1">
    <location>
        <begin position="132"/>
        <end position="146"/>
    </location>
</feature>
<dbReference type="EMBL" id="JAJSOW010000004">
    <property type="protein sequence ID" value="KAI9192677.1"/>
    <property type="molecule type" value="Genomic_DNA"/>
</dbReference>
<feature type="compositionally biased region" description="Acidic residues" evidence="1">
    <location>
        <begin position="74"/>
        <end position="85"/>
    </location>
</feature>
<feature type="region of interest" description="Disordered" evidence="1">
    <location>
        <begin position="1"/>
        <end position="85"/>
    </location>
</feature>
<name>A0AAD5P0E2_ACENE</name>
<reference evidence="2" key="1">
    <citation type="journal article" date="2022" name="Plant J.">
        <title>Strategies of tolerance reflected in two North American maple genomes.</title>
        <authorList>
            <person name="McEvoy S.L."/>
            <person name="Sezen U.U."/>
            <person name="Trouern-Trend A."/>
            <person name="McMahon S.M."/>
            <person name="Schaberg P.G."/>
            <person name="Yang J."/>
            <person name="Wegrzyn J.L."/>
            <person name="Swenson N.G."/>
        </authorList>
    </citation>
    <scope>NUCLEOTIDE SEQUENCE</scope>
    <source>
        <strain evidence="2">91603</strain>
    </source>
</reference>
<dbReference type="AlphaFoldDB" id="A0AAD5P0E2"/>
<evidence type="ECO:0000313" key="3">
    <source>
        <dbReference type="Proteomes" id="UP001064489"/>
    </source>
</evidence>
<protein>
    <submittedName>
        <fullName evidence="2">Uncharacterized protein</fullName>
    </submittedName>
</protein>
<gene>
    <name evidence="2" type="ORF">LWI28_026458</name>
</gene>
<accession>A0AAD5P0E2</accession>
<evidence type="ECO:0000313" key="2">
    <source>
        <dbReference type="EMBL" id="KAI9192677.1"/>
    </source>
</evidence>
<proteinExistence type="predicted"/>
<sequence length="403" mass="42984">MSDGSDSKEAFDYSFSSGSGSEEAFSLVFKSKKRKKHPISNTEGGSLRLRQSGHHSKFKSGFTNTAGSPLSISEEGESKEEEGGGVEEVSIAMGVTLTIPEGFGCVTNSTATEETLIRLRCEYGIPKETTKLVTPFQTAPSLTKSTPPNPPGSSRSKKKRGRGNGPAPSGFPNCISLIPALLNPAFWNFRVGWGAVKPSCNYLSSVSSGVQIESSSCYAPNPPTAHSLLSGMAAKAVRILHSSRQTHKQVPVTPPTQPAVVQQQDKNLEEVVARFMKVCLIDSMQAESSMPWDVMVLKGASLIAVVQPFLFSFLLAFPTVMYPAVILPVAPLVSLSPSSVSPTANVGISLRSSRLTHNPPLTPAKSRTSLPAKLSTPPMARSSLSEMVARASRVRSIPGQIQR</sequence>
<feature type="compositionally biased region" description="Basic and acidic residues" evidence="1">
    <location>
        <begin position="1"/>
        <end position="11"/>
    </location>
</feature>
<feature type="compositionally biased region" description="Low complexity" evidence="1">
    <location>
        <begin position="14"/>
        <end position="26"/>
    </location>
</feature>
<feature type="region of interest" description="Disordered" evidence="1">
    <location>
        <begin position="132"/>
        <end position="168"/>
    </location>
</feature>
<evidence type="ECO:0000256" key="1">
    <source>
        <dbReference type="SAM" id="MobiDB-lite"/>
    </source>
</evidence>
<feature type="region of interest" description="Disordered" evidence="1">
    <location>
        <begin position="355"/>
        <end position="378"/>
    </location>
</feature>
<comment type="caution">
    <text evidence="2">The sequence shown here is derived from an EMBL/GenBank/DDBJ whole genome shotgun (WGS) entry which is preliminary data.</text>
</comment>
<keyword evidence="3" id="KW-1185">Reference proteome</keyword>
<feature type="compositionally biased region" description="Polar residues" evidence="1">
    <location>
        <begin position="61"/>
        <end position="70"/>
    </location>
</feature>